<reference evidence="1" key="1">
    <citation type="journal article" date="2020" name="Stud. Mycol.">
        <title>101 Dothideomycetes genomes: a test case for predicting lifestyles and emergence of pathogens.</title>
        <authorList>
            <person name="Haridas S."/>
            <person name="Albert R."/>
            <person name="Binder M."/>
            <person name="Bloem J."/>
            <person name="Labutti K."/>
            <person name="Salamov A."/>
            <person name="Andreopoulos B."/>
            <person name="Baker S."/>
            <person name="Barry K."/>
            <person name="Bills G."/>
            <person name="Bluhm B."/>
            <person name="Cannon C."/>
            <person name="Castanera R."/>
            <person name="Culley D."/>
            <person name="Daum C."/>
            <person name="Ezra D."/>
            <person name="Gonzalez J."/>
            <person name="Henrissat B."/>
            <person name="Kuo A."/>
            <person name="Liang C."/>
            <person name="Lipzen A."/>
            <person name="Lutzoni F."/>
            <person name="Magnuson J."/>
            <person name="Mondo S."/>
            <person name="Nolan M."/>
            <person name="Ohm R."/>
            <person name="Pangilinan J."/>
            <person name="Park H.-J."/>
            <person name="Ramirez L."/>
            <person name="Alfaro M."/>
            <person name="Sun H."/>
            <person name="Tritt A."/>
            <person name="Yoshinaga Y."/>
            <person name="Zwiers L.-H."/>
            <person name="Turgeon B."/>
            <person name="Goodwin S."/>
            <person name="Spatafora J."/>
            <person name="Crous P."/>
            <person name="Grigoriev I."/>
        </authorList>
    </citation>
    <scope>NUCLEOTIDE SEQUENCE</scope>
    <source>
        <strain evidence="1">CBS 183.55</strain>
    </source>
</reference>
<proteinExistence type="predicted"/>
<keyword evidence="2" id="KW-1185">Reference proteome</keyword>
<feature type="non-terminal residue" evidence="1">
    <location>
        <position position="345"/>
    </location>
</feature>
<protein>
    <submittedName>
        <fullName evidence="1">Uncharacterized protein</fullName>
    </submittedName>
</protein>
<dbReference type="OrthoDB" id="10265389at2759"/>
<dbReference type="RefSeq" id="XP_033444365.1">
    <property type="nucleotide sequence ID" value="XM_033588774.1"/>
</dbReference>
<accession>A0A6A5R8Q2</accession>
<dbReference type="GeneID" id="54346421"/>
<gene>
    <name evidence="1" type="ORF">M421DRAFT_26927</name>
</gene>
<feature type="non-terminal residue" evidence="1">
    <location>
        <position position="1"/>
    </location>
</feature>
<dbReference type="Proteomes" id="UP000800082">
    <property type="component" value="Unassembled WGS sequence"/>
</dbReference>
<dbReference type="AlphaFoldDB" id="A0A6A5R8Q2"/>
<organism evidence="1 2">
    <name type="scientific">Didymella exigua CBS 183.55</name>
    <dbReference type="NCBI Taxonomy" id="1150837"/>
    <lineage>
        <taxon>Eukaryota</taxon>
        <taxon>Fungi</taxon>
        <taxon>Dikarya</taxon>
        <taxon>Ascomycota</taxon>
        <taxon>Pezizomycotina</taxon>
        <taxon>Dothideomycetes</taxon>
        <taxon>Pleosporomycetidae</taxon>
        <taxon>Pleosporales</taxon>
        <taxon>Pleosporineae</taxon>
        <taxon>Didymellaceae</taxon>
        <taxon>Didymella</taxon>
    </lineage>
</organism>
<dbReference type="EMBL" id="ML978997">
    <property type="protein sequence ID" value="KAF1924112.1"/>
    <property type="molecule type" value="Genomic_DNA"/>
</dbReference>
<evidence type="ECO:0000313" key="2">
    <source>
        <dbReference type="Proteomes" id="UP000800082"/>
    </source>
</evidence>
<sequence length="345" mass="38659">FEKSMRVKGMIDELAVRVQTEPNWRSLAALLRSEYRLWKLNVDTPIRVNPFLSHWVEAILRLNAATQGYRPILDNKGAIHGAISALDIAATRLEMLKELLKYGSEALMTATPQSLFTTRFPPKPFDIRPFIRMLEEEGIYEPSPAAPPPNLTIASRFAHTDTPSPSASSIDSPDIAMAHLPMKLPLPAPGTKWKELILLNLETQPAVAVHQLTHLPIAIAALDFLTTLITGLKLGACNLNPKSLVLSFVQHALRIIEHIGQPPDPTSPPPPETDIGMPTFFGYGRDAQARAMQLLLLFVRNLMNRGFVDVYPTGEYTLYYDIQDICTQYLWIKDVRDFKAWIDEG</sequence>
<name>A0A6A5R8Q2_9PLEO</name>
<evidence type="ECO:0000313" key="1">
    <source>
        <dbReference type="EMBL" id="KAF1924112.1"/>
    </source>
</evidence>